<dbReference type="GO" id="GO:0030246">
    <property type="term" value="F:carbohydrate binding"/>
    <property type="evidence" value="ECO:0007669"/>
    <property type="project" value="UniProtKB-UniRule"/>
</dbReference>
<comment type="subcellular location">
    <subcellularLocation>
        <location evidence="2">Cell membrane</location>
    </subcellularLocation>
    <subcellularLocation>
        <location evidence="3">Secreted</location>
    </subcellularLocation>
</comment>
<gene>
    <name evidence="18" type="primary">CEMIP</name>
</gene>
<keyword evidence="14" id="KW-0326">Glycosidase</keyword>
<comment type="catalytic activity">
    <reaction evidence="1">
        <text>Random hydrolysis of (1-&gt;4)-linkages between N-acetyl-beta-D-glucosamine and D-glucuronate residues in hyaluronate.</text>
        <dbReference type="EC" id="3.2.1.35"/>
    </reaction>
</comment>
<dbReference type="GeneTree" id="ENSGT00940000153636"/>
<evidence type="ECO:0000256" key="15">
    <source>
        <dbReference type="PROSITE-ProRule" id="PRU01375"/>
    </source>
</evidence>
<dbReference type="Bgee" id="ENSPPAG00000039274">
    <property type="expression patterns" value="Expressed in prefrontal cortex and 6 other cell types or tissues"/>
</dbReference>
<dbReference type="SMART" id="SM01225">
    <property type="entry name" value="G8"/>
    <property type="match status" value="1"/>
</dbReference>
<feature type="domain" description="G8" evidence="17">
    <location>
        <begin position="44"/>
        <end position="166"/>
    </location>
</feature>
<dbReference type="Pfam" id="PF15711">
    <property type="entry name" value="ILEI"/>
    <property type="match status" value="2"/>
</dbReference>
<dbReference type="InterPro" id="IPR011050">
    <property type="entry name" value="Pectin_lyase_fold/virulence"/>
</dbReference>
<evidence type="ECO:0000256" key="11">
    <source>
        <dbReference type="ARBA" id="ARBA00022801"/>
    </source>
</evidence>
<evidence type="ECO:0000256" key="2">
    <source>
        <dbReference type="ARBA" id="ARBA00004236"/>
    </source>
</evidence>
<name>A0A2R9C2F3_PANPA</name>
<dbReference type="Pfam" id="PF24606">
    <property type="entry name" value="CEMIP_beta-hel"/>
    <property type="match status" value="1"/>
</dbReference>
<evidence type="ECO:0000256" key="6">
    <source>
        <dbReference type="ARBA" id="ARBA00022475"/>
    </source>
</evidence>
<evidence type="ECO:0000256" key="16">
    <source>
        <dbReference type="SAM" id="SignalP"/>
    </source>
</evidence>
<evidence type="ECO:0000259" key="17">
    <source>
        <dbReference type="PROSITE" id="PS51484"/>
    </source>
</evidence>
<dbReference type="CDD" id="cd13938">
    <property type="entry name" value="PANDER_like_TMEM2"/>
    <property type="match status" value="1"/>
</dbReference>
<dbReference type="PANTHER" id="PTHR15535">
    <property type="entry name" value="TRANSMEMBRANE PROTEIN 2-RELATED"/>
    <property type="match status" value="1"/>
</dbReference>
<dbReference type="InterPro" id="IPR019316">
    <property type="entry name" value="G8_domain"/>
</dbReference>
<feature type="signal peptide" evidence="16">
    <location>
        <begin position="1"/>
        <end position="30"/>
    </location>
</feature>
<evidence type="ECO:0000313" key="18">
    <source>
        <dbReference type="Ensembl" id="ENSPPAP00000032859.1"/>
    </source>
</evidence>
<dbReference type="CDD" id="cd13941">
    <property type="entry name" value="PANDER_like_KIAA1199"/>
    <property type="match status" value="1"/>
</dbReference>
<dbReference type="EMBL" id="AJFE02033197">
    <property type="status" value="NOT_ANNOTATED_CDS"/>
    <property type="molecule type" value="Genomic_DNA"/>
</dbReference>
<evidence type="ECO:0000256" key="1">
    <source>
        <dbReference type="ARBA" id="ARBA00000251"/>
    </source>
</evidence>
<proteinExistence type="inferred from homology"/>
<dbReference type="OMA" id="YGRADED"/>
<dbReference type="EC" id="3.2.1.35" evidence="5"/>
<dbReference type="InterPro" id="IPR055401">
    <property type="entry name" value="CEMIP_beta-hel_dom"/>
</dbReference>
<dbReference type="PANTHER" id="PTHR15535:SF15">
    <property type="entry name" value="CELL MIGRATION-INDUCING AND HYALURONAN-BINDING PROTEIN"/>
    <property type="match status" value="1"/>
</dbReference>
<reference evidence="18" key="2">
    <citation type="submission" date="2025-08" db="UniProtKB">
        <authorList>
            <consortium name="Ensembl"/>
        </authorList>
    </citation>
    <scope>IDENTIFICATION</scope>
</reference>
<dbReference type="GO" id="GO:0005576">
    <property type="term" value="C:extracellular region"/>
    <property type="evidence" value="ECO:0007669"/>
    <property type="project" value="UniProtKB-SubCell"/>
</dbReference>
<dbReference type="PROSITE" id="PS51484">
    <property type="entry name" value="G8"/>
    <property type="match status" value="1"/>
</dbReference>
<dbReference type="EMBL" id="AJFE02033198">
    <property type="status" value="NOT_ANNOTATED_CDS"/>
    <property type="molecule type" value="Genomic_DNA"/>
</dbReference>
<evidence type="ECO:0000256" key="13">
    <source>
        <dbReference type="ARBA" id="ARBA00023180"/>
    </source>
</evidence>
<dbReference type="Pfam" id="PF13330">
    <property type="entry name" value="Mucin2_WxxW"/>
    <property type="match status" value="2"/>
</dbReference>
<keyword evidence="7" id="KW-0964">Secreted</keyword>
<keyword evidence="12" id="KW-0472">Membrane</keyword>
<dbReference type="GO" id="GO:0004415">
    <property type="term" value="F:hyalurononglucosaminidase activity"/>
    <property type="evidence" value="ECO:0007669"/>
    <property type="project" value="UniProtKB-EC"/>
</dbReference>
<dbReference type="SUPFAM" id="SSF51126">
    <property type="entry name" value="Pectin lyase-like"/>
    <property type="match status" value="1"/>
</dbReference>
<sequence>MGAAGRQDFFFKAMLTISWLTLTCFPGATSTVAAGCPDQSPELQPWNPGHDQDHHVHIGQGKTLLLTSSATVYSIHISEGGKLVIKDHDEPIVLRTRHILIDNGGELHAGSALCPFQGNFTIILYGRADEGIQPDPYYGLKYIGVGEGGTLELHGQKKLSWTFLNKTLHPGGMAEGGYFFERSWGHRGVIVHVIDPKSGTVIHSDRFDTYRSKKESERLVQYLNAVPDGRILSVAVNDEGSRNLDDMARKAMTKLGSKHFLHLGFRHPWSFLTVKGNPSSSVEDHIEYHGHRGSAAARVFKLFQTEHGEYFNVSLSSEWVQDVEWTEWFDHDKVSQTKGGEKISDLWKAHPGKICNRPIDIQATTMDGVNLSTEVVYKKGQDYRFACYDRGRACRSYRVRFLCGKPVRPKLTVTIDTNVNSTILNLEDNVQSWKPGDTLVIASTDYSMYQAEEFQVLPCRSCAPNQVKVAGKPMYLHIGEEIDGVDMRAEVGLLSRNIIVMGEMEDKCYPYRNHICNFFDFDTFGGHIKFALGFKAAHLEGMELKLMGQQLMGQYPIHFHLAGDVDERGGYDPPTYIRDLSIHHTFSRCVTVHGSNGLLVRTSFPQGTLGMGHGWLALEGSGFRKTSTGSRSPTKQEGENRGLYLCPPCSAVSTFWMANPNNNLINCAAAGSEETGFWFIFHHVPTGPSVGMYSPGYSEHIPLGKFYNNRAHSNYRAGMIIDNGVKTTEASAKDKRPFLSIISARYSPHQDADPLKPREPAIIRHFIAYKNQDHGAWLRGGDVWLDSCRFADNGIGLTLASGGTFPYDDGSKQEIKNSLFVGESGNVGTEMMDNRIWGPGGLDHSGRTLPIGQNFPIRGIQLYDGPINIQNCTFRKFVALEGRHTSALAFRLNNAWQSCPHNNVTGIAFEDVPITSRVFFGEPGPWFNQLDMDGDKTSVFHDVDGSVSEYPGSYLTKNDNWLVRHPDCINVPDWRGAICSGRYAQMYIQAYKTSNLRMKIIKNDFPSHPLYLEGALTRSTHYQQYQPVVTLQKGYTIHWDQTAPAELAIWLINFNKDDWIRVGLCYPRGTTFSILSDVHNRLLKQTSKTGVFMRTLQMDKVEQSYPGRSHYYWDEDSGLLFLKLKAQNEREKFAFCSMKGCERIKIKALIPKNAGVSDCTATAYPKFTERAVVDVPMPKKLFGSQLKTKDHFLEVKMESSKQHFFHLWNDFAYIEVDGKKYPSSEDGIQVVVIDGNQGRVVSHTSFRNSILQGIPWQLFNYVATIPDNSIVLMASKGRYVSRGPWTRVLEKLGADRGLKLKEQMAFVGFKGSFRPIWVTLDTEDHKAKIFQVVPIPVVKKKKL</sequence>
<evidence type="ECO:0000256" key="12">
    <source>
        <dbReference type="ARBA" id="ARBA00023136"/>
    </source>
</evidence>
<evidence type="ECO:0000256" key="3">
    <source>
        <dbReference type="ARBA" id="ARBA00004613"/>
    </source>
</evidence>
<keyword evidence="10" id="KW-0677">Repeat</keyword>
<keyword evidence="19" id="KW-1185">Reference proteome</keyword>
<keyword evidence="9 15" id="KW-0430">Lectin</keyword>
<dbReference type="InterPro" id="IPR039477">
    <property type="entry name" value="ILEI/PANDER_dom"/>
</dbReference>
<dbReference type="Pfam" id="PF10162">
    <property type="entry name" value="G8"/>
    <property type="match status" value="1"/>
</dbReference>
<evidence type="ECO:0000256" key="4">
    <source>
        <dbReference type="ARBA" id="ARBA00007586"/>
    </source>
</evidence>
<dbReference type="Ensembl" id="ENSPPAT00000055729.1">
    <property type="protein sequence ID" value="ENSPPAP00000032859.1"/>
    <property type="gene ID" value="ENSPPAG00000039274.1"/>
</dbReference>
<dbReference type="Pfam" id="PF24605">
    <property type="entry name" value="CEMIP_X"/>
    <property type="match status" value="1"/>
</dbReference>
<protein>
    <recommendedName>
        <fullName evidence="5">hyaluronoglucosaminidase</fullName>
        <ecNumber evidence="5">3.2.1.35</ecNumber>
    </recommendedName>
</protein>
<keyword evidence="6" id="KW-1003">Cell membrane</keyword>
<keyword evidence="11" id="KW-0378">Hydrolase</keyword>
<dbReference type="Proteomes" id="UP000240080">
    <property type="component" value="Chromosome 15"/>
</dbReference>
<dbReference type="InterPro" id="IPR025155">
    <property type="entry name" value="WxxW_domain"/>
</dbReference>
<dbReference type="InterPro" id="IPR052252">
    <property type="entry name" value="CEMIP/CEMIP2"/>
</dbReference>
<evidence type="ECO:0000256" key="5">
    <source>
        <dbReference type="ARBA" id="ARBA00012774"/>
    </source>
</evidence>
<dbReference type="GO" id="GO:0005886">
    <property type="term" value="C:plasma membrane"/>
    <property type="evidence" value="ECO:0007669"/>
    <property type="project" value="UniProtKB-SubCell"/>
</dbReference>
<feature type="chain" id="PRO_5015315182" description="hyaluronoglucosaminidase" evidence="16">
    <location>
        <begin position="31"/>
        <end position="1343"/>
    </location>
</feature>
<evidence type="ECO:0000256" key="14">
    <source>
        <dbReference type="ARBA" id="ARBA00023295"/>
    </source>
</evidence>
<evidence type="ECO:0000256" key="7">
    <source>
        <dbReference type="ARBA" id="ARBA00022525"/>
    </source>
</evidence>
<reference evidence="18" key="3">
    <citation type="submission" date="2025-09" db="UniProtKB">
        <authorList>
            <consortium name="Ensembl"/>
        </authorList>
    </citation>
    <scope>IDENTIFICATION</scope>
</reference>
<comment type="similarity">
    <text evidence="4">Belongs to the CEMIP family.</text>
</comment>
<evidence type="ECO:0000256" key="9">
    <source>
        <dbReference type="ARBA" id="ARBA00022734"/>
    </source>
</evidence>
<evidence type="ECO:0000313" key="19">
    <source>
        <dbReference type="Proteomes" id="UP000240080"/>
    </source>
</evidence>
<organism evidence="18 19">
    <name type="scientific">Pan paniscus</name>
    <name type="common">Pygmy chimpanzee</name>
    <name type="synonym">Bonobo</name>
    <dbReference type="NCBI Taxonomy" id="9597"/>
    <lineage>
        <taxon>Eukaryota</taxon>
        <taxon>Metazoa</taxon>
        <taxon>Chordata</taxon>
        <taxon>Craniata</taxon>
        <taxon>Vertebrata</taxon>
        <taxon>Euteleostomi</taxon>
        <taxon>Mammalia</taxon>
        <taxon>Eutheria</taxon>
        <taxon>Euarchontoglires</taxon>
        <taxon>Primates</taxon>
        <taxon>Haplorrhini</taxon>
        <taxon>Catarrhini</taxon>
        <taxon>Hominidae</taxon>
        <taxon>Pan</taxon>
    </lineage>
</organism>
<evidence type="ECO:0000256" key="8">
    <source>
        <dbReference type="ARBA" id="ARBA00022729"/>
    </source>
</evidence>
<dbReference type="PROSITE" id="PS52031">
    <property type="entry name" value="GG_LECTIN"/>
    <property type="match status" value="2"/>
</dbReference>
<accession>A0A2R9C2F3</accession>
<dbReference type="InterPro" id="IPR055400">
    <property type="entry name" value="CEMIP_X"/>
</dbReference>
<dbReference type="InterPro" id="IPR039473">
    <property type="entry name" value="TMEM2_PANDER-like"/>
</dbReference>
<keyword evidence="13" id="KW-0325">Glycoprotein</keyword>
<evidence type="ECO:0000256" key="10">
    <source>
        <dbReference type="ARBA" id="ARBA00022737"/>
    </source>
</evidence>
<keyword evidence="8 16" id="KW-0732">Signal</keyword>
<reference evidence="18 19" key="1">
    <citation type="journal article" date="2012" name="Nature">
        <title>The bonobo genome compared with the chimpanzee and human genomes.</title>
        <authorList>
            <person name="Prufer K."/>
            <person name="Munch K."/>
            <person name="Hellmann I."/>
            <person name="Akagi K."/>
            <person name="Miller J.R."/>
            <person name="Walenz B."/>
            <person name="Koren S."/>
            <person name="Sutton G."/>
            <person name="Kodira C."/>
            <person name="Winer R."/>
            <person name="Knight J.R."/>
            <person name="Mullikin J.C."/>
            <person name="Meader S.J."/>
            <person name="Ponting C.P."/>
            <person name="Lunter G."/>
            <person name="Higashino S."/>
            <person name="Hobolth A."/>
            <person name="Dutheil J."/>
            <person name="Karakoc E."/>
            <person name="Alkan C."/>
            <person name="Sajjadian S."/>
            <person name="Catacchio C.R."/>
            <person name="Ventura M."/>
            <person name="Marques-Bonet T."/>
            <person name="Eichler E.E."/>
            <person name="Andre C."/>
            <person name="Atencia R."/>
            <person name="Mugisha L."/>
            <person name="Junhold J."/>
            <person name="Patterson N."/>
            <person name="Siebauer M."/>
            <person name="Good J.M."/>
            <person name="Fischer A."/>
            <person name="Ptak S.E."/>
            <person name="Lachmann M."/>
            <person name="Symer D.E."/>
            <person name="Mailund T."/>
            <person name="Schierup M.H."/>
            <person name="Andres A.M."/>
            <person name="Kelso J."/>
            <person name="Paabo S."/>
        </authorList>
    </citation>
    <scope>NUCLEOTIDE SEQUENCE [LARGE SCALE GENOMIC DNA]</scope>
</reference>